<protein>
    <recommendedName>
        <fullName evidence="3">Tc1-like transposase DDE domain-containing protein</fullName>
    </recommendedName>
</protein>
<keyword evidence="2" id="KW-1185">Reference proteome</keyword>
<dbReference type="EMBL" id="BGPR01006233">
    <property type="protein sequence ID" value="GBN17166.1"/>
    <property type="molecule type" value="Genomic_DNA"/>
</dbReference>
<gene>
    <name evidence="1" type="ORF">AVEN_242674_1</name>
</gene>
<organism evidence="1 2">
    <name type="scientific">Araneus ventricosus</name>
    <name type="common">Orbweaver spider</name>
    <name type="synonym">Epeira ventricosa</name>
    <dbReference type="NCBI Taxonomy" id="182803"/>
    <lineage>
        <taxon>Eukaryota</taxon>
        <taxon>Metazoa</taxon>
        <taxon>Ecdysozoa</taxon>
        <taxon>Arthropoda</taxon>
        <taxon>Chelicerata</taxon>
        <taxon>Arachnida</taxon>
        <taxon>Araneae</taxon>
        <taxon>Araneomorphae</taxon>
        <taxon>Entelegynae</taxon>
        <taxon>Araneoidea</taxon>
        <taxon>Araneidae</taxon>
        <taxon>Araneus</taxon>
    </lineage>
</organism>
<evidence type="ECO:0000313" key="2">
    <source>
        <dbReference type="Proteomes" id="UP000499080"/>
    </source>
</evidence>
<name>A0A4Y2LUF9_ARAVE</name>
<reference evidence="1 2" key="1">
    <citation type="journal article" date="2019" name="Sci. Rep.">
        <title>Orb-weaving spider Araneus ventricosus genome elucidates the spidroin gene catalogue.</title>
        <authorList>
            <person name="Kono N."/>
            <person name="Nakamura H."/>
            <person name="Ohtoshi R."/>
            <person name="Moran D.A.P."/>
            <person name="Shinohara A."/>
            <person name="Yoshida Y."/>
            <person name="Fujiwara M."/>
            <person name="Mori M."/>
            <person name="Tomita M."/>
            <person name="Arakawa K."/>
        </authorList>
    </citation>
    <scope>NUCLEOTIDE SEQUENCE [LARGE SCALE GENOMIC DNA]</scope>
</reference>
<accession>A0A4Y2LUF9</accession>
<dbReference type="OrthoDB" id="6759042at2759"/>
<dbReference type="Proteomes" id="UP000499080">
    <property type="component" value="Unassembled WGS sequence"/>
</dbReference>
<sequence length="84" mass="9620">MWCSIFRNSLVGQILYISTLNGDRFMQLVLNGTVTGLMDELPLAVLSHVWLQLDGAPRHHTSRWLNAEFPDKWIDLQGPVEFLP</sequence>
<proteinExistence type="predicted"/>
<evidence type="ECO:0008006" key="3">
    <source>
        <dbReference type="Google" id="ProtNLM"/>
    </source>
</evidence>
<dbReference type="AlphaFoldDB" id="A0A4Y2LUF9"/>
<evidence type="ECO:0000313" key="1">
    <source>
        <dbReference type="EMBL" id="GBN17166.1"/>
    </source>
</evidence>
<comment type="caution">
    <text evidence="1">The sequence shown here is derived from an EMBL/GenBank/DDBJ whole genome shotgun (WGS) entry which is preliminary data.</text>
</comment>